<name>A0A9D1K7F8_9FIRM</name>
<keyword evidence="2" id="KW-0808">Transferase</keyword>
<dbReference type="InterPro" id="IPR049557">
    <property type="entry name" value="Transketolase_CS"/>
</dbReference>
<comment type="cofactor">
    <cofactor evidence="1">
        <name>thiamine diphosphate</name>
        <dbReference type="ChEBI" id="CHEBI:58937"/>
    </cofactor>
</comment>
<accession>A0A9D1K7F8</accession>
<dbReference type="InterPro" id="IPR005474">
    <property type="entry name" value="Transketolase_N"/>
</dbReference>
<keyword evidence="4" id="KW-0786">Thiamine pyrophosphate</keyword>
<dbReference type="GO" id="GO:0016740">
    <property type="term" value="F:transferase activity"/>
    <property type="evidence" value="ECO:0007669"/>
    <property type="project" value="UniProtKB-KW"/>
</dbReference>
<evidence type="ECO:0000259" key="5">
    <source>
        <dbReference type="Pfam" id="PF00456"/>
    </source>
</evidence>
<evidence type="ECO:0000256" key="1">
    <source>
        <dbReference type="ARBA" id="ARBA00001964"/>
    </source>
</evidence>
<evidence type="ECO:0000313" key="7">
    <source>
        <dbReference type="Proteomes" id="UP000824140"/>
    </source>
</evidence>
<keyword evidence="3" id="KW-0479">Metal-binding</keyword>
<evidence type="ECO:0000256" key="3">
    <source>
        <dbReference type="ARBA" id="ARBA00022723"/>
    </source>
</evidence>
<evidence type="ECO:0000256" key="2">
    <source>
        <dbReference type="ARBA" id="ARBA00022679"/>
    </source>
</evidence>
<feature type="domain" description="Transketolase N-terminal" evidence="5">
    <location>
        <begin position="8"/>
        <end position="264"/>
    </location>
</feature>
<dbReference type="Proteomes" id="UP000824140">
    <property type="component" value="Unassembled WGS sequence"/>
</dbReference>
<dbReference type="EMBL" id="DVJN01000268">
    <property type="protein sequence ID" value="HIS94090.1"/>
    <property type="molecule type" value="Genomic_DNA"/>
</dbReference>
<dbReference type="InterPro" id="IPR029061">
    <property type="entry name" value="THDP-binding"/>
</dbReference>
<dbReference type="GO" id="GO:0046872">
    <property type="term" value="F:metal ion binding"/>
    <property type="evidence" value="ECO:0007669"/>
    <property type="project" value="UniProtKB-KW"/>
</dbReference>
<evidence type="ECO:0000256" key="4">
    <source>
        <dbReference type="ARBA" id="ARBA00023052"/>
    </source>
</evidence>
<comment type="caution">
    <text evidence="6">The sequence shown here is derived from an EMBL/GenBank/DDBJ whole genome shotgun (WGS) entry which is preliminary data.</text>
</comment>
<dbReference type="CDD" id="cd02012">
    <property type="entry name" value="TPP_TK"/>
    <property type="match status" value="1"/>
</dbReference>
<dbReference type="Pfam" id="PF00456">
    <property type="entry name" value="Transketolase_N"/>
    <property type="match status" value="1"/>
</dbReference>
<dbReference type="PANTHER" id="PTHR47514">
    <property type="entry name" value="TRANSKETOLASE N-TERMINAL SECTION-RELATED"/>
    <property type="match status" value="1"/>
</dbReference>
<protein>
    <submittedName>
        <fullName evidence="6">Transketolase</fullName>
    </submittedName>
</protein>
<dbReference type="PANTHER" id="PTHR47514:SF2">
    <property type="entry name" value="TRANSKETOLASE"/>
    <property type="match status" value="1"/>
</dbReference>
<dbReference type="AlphaFoldDB" id="A0A9D1K7F8"/>
<sequence length="268" mass="29434">MYENYADLAKKIRKHCLHMVHIGQSGHIGSMLSVADLLAVLYGGALKIDPQAPERPDRDRLIFSKGHAGAAVYAALAEQGFFPREWIDTYDQNGGKLLGHISHYVPGVEFSTGSLGHGLPVAVGMALAARERGQKHRVFAILSDGDCNEGSTWEAIMFAGQRHLSNLIAIVDYNRIQALGFSKDILDLGDLESRVAPFGWACKSIDGHDYGQIAAALQEISPLDSKPTCIIANTIKGKGVRFMENQVHSHYWHVTDEDLARAMKELEE</sequence>
<dbReference type="SUPFAM" id="SSF52518">
    <property type="entry name" value="Thiamin diphosphate-binding fold (THDP-binding)"/>
    <property type="match status" value="1"/>
</dbReference>
<evidence type="ECO:0000313" key="6">
    <source>
        <dbReference type="EMBL" id="HIS94090.1"/>
    </source>
</evidence>
<proteinExistence type="predicted"/>
<reference evidence="6" key="1">
    <citation type="submission" date="2020-10" db="EMBL/GenBank/DDBJ databases">
        <authorList>
            <person name="Gilroy R."/>
        </authorList>
    </citation>
    <scope>NUCLEOTIDE SEQUENCE</scope>
    <source>
        <strain evidence="6">13766</strain>
    </source>
</reference>
<organism evidence="6 7">
    <name type="scientific">Candidatus Alectryocaccomicrobium excrementavium</name>
    <dbReference type="NCBI Taxonomy" id="2840668"/>
    <lineage>
        <taxon>Bacteria</taxon>
        <taxon>Bacillati</taxon>
        <taxon>Bacillota</taxon>
        <taxon>Clostridia</taxon>
        <taxon>Candidatus Alectryocaccomicrobium</taxon>
    </lineage>
</organism>
<dbReference type="Gene3D" id="3.40.50.970">
    <property type="match status" value="1"/>
</dbReference>
<dbReference type="PROSITE" id="PS00801">
    <property type="entry name" value="TRANSKETOLASE_1"/>
    <property type="match status" value="1"/>
</dbReference>
<gene>
    <name evidence="6" type="ORF">IAA84_13845</name>
</gene>
<reference evidence="6" key="2">
    <citation type="journal article" date="2021" name="PeerJ">
        <title>Extensive microbial diversity within the chicken gut microbiome revealed by metagenomics and culture.</title>
        <authorList>
            <person name="Gilroy R."/>
            <person name="Ravi A."/>
            <person name="Getino M."/>
            <person name="Pursley I."/>
            <person name="Horton D.L."/>
            <person name="Alikhan N.F."/>
            <person name="Baker D."/>
            <person name="Gharbi K."/>
            <person name="Hall N."/>
            <person name="Watson M."/>
            <person name="Adriaenssens E.M."/>
            <person name="Foster-Nyarko E."/>
            <person name="Jarju S."/>
            <person name="Secka A."/>
            <person name="Antonio M."/>
            <person name="Oren A."/>
            <person name="Chaudhuri R.R."/>
            <person name="La Ragione R."/>
            <person name="Hildebrand F."/>
            <person name="Pallen M.J."/>
        </authorList>
    </citation>
    <scope>NUCLEOTIDE SEQUENCE</scope>
    <source>
        <strain evidence="6">13766</strain>
    </source>
</reference>